<dbReference type="FunFam" id="3.30.160.60:FF:001049">
    <property type="entry name" value="zinc finger protein 319"/>
    <property type="match status" value="1"/>
</dbReference>
<dbReference type="GO" id="GO:0005634">
    <property type="term" value="C:nucleus"/>
    <property type="evidence" value="ECO:0007669"/>
    <property type="project" value="InterPro"/>
</dbReference>
<feature type="domain" description="C2H2-type" evidence="8">
    <location>
        <begin position="345"/>
        <end position="372"/>
    </location>
</feature>
<proteinExistence type="predicted"/>
<dbReference type="Pfam" id="PF13894">
    <property type="entry name" value="zf-C2H2_4"/>
    <property type="match status" value="1"/>
</dbReference>
<feature type="region of interest" description="Disordered" evidence="7">
    <location>
        <begin position="195"/>
        <end position="254"/>
    </location>
</feature>
<sequence length="423" mass="49632">MRQDLKLCRLCTGCCENKTTTSLFDRSRKSELRRIFQLTNIQLKNLSNLPSAMCSDCEKELERAYEFRNRCISAQTYFSSSEYMCHFDPRHRQKKISGDNSIKESTSVKVEFLSYTKENENRHMQIANSMEKESTSVKVEFLSYNKEIETCDLDFNTHSDTTDLHLTGESECNFDALNEGDMVQNDDQVELENQSLKNSDHELLPSNKTKAVLEENQKKDRDQEEIISQTVKSDNNGEDPQSDDNQRTKTKEEKQYKPRTYICDQCGNNFKYRSHFYSHIKRHAGVKPLQCEVCPNKFFTEGELKRHMRRHTGERPFPCQYCERRFTDYSTRIKHERTHTNERPFGCSQCGKAFTTSYVLKNHMLVHTGERSFKCTLCNKSFQRQTHLIVHTRSLIHKQNVERQQQTTQKVKCFSLTKPSSNT</sequence>
<dbReference type="GO" id="GO:0000981">
    <property type="term" value="F:DNA-binding transcription factor activity, RNA polymerase II-specific"/>
    <property type="evidence" value="ECO:0007669"/>
    <property type="project" value="TreeGrafter"/>
</dbReference>
<feature type="domain" description="C2H2-type" evidence="8">
    <location>
        <begin position="261"/>
        <end position="288"/>
    </location>
</feature>
<dbReference type="PANTHER" id="PTHR23235:SF120">
    <property type="entry name" value="KRUPPEL-LIKE FACTOR 15"/>
    <property type="match status" value="1"/>
</dbReference>
<feature type="domain" description="ZAD" evidence="9">
    <location>
        <begin position="6"/>
        <end position="81"/>
    </location>
</feature>
<dbReference type="FunFam" id="3.30.160.60:FF:000110">
    <property type="entry name" value="Zinc finger protein-like"/>
    <property type="match status" value="1"/>
</dbReference>
<feature type="domain" description="C2H2-type" evidence="8">
    <location>
        <begin position="317"/>
        <end position="344"/>
    </location>
</feature>
<evidence type="ECO:0000313" key="10">
    <source>
        <dbReference type="EMBL" id="JAI48814.1"/>
    </source>
</evidence>
<feature type="domain" description="C2H2-type" evidence="8">
    <location>
        <begin position="289"/>
        <end position="316"/>
    </location>
</feature>
<feature type="domain" description="C2H2-type" evidence="8">
    <location>
        <begin position="373"/>
        <end position="402"/>
    </location>
</feature>
<evidence type="ECO:0000256" key="4">
    <source>
        <dbReference type="ARBA" id="ARBA00022833"/>
    </source>
</evidence>
<keyword evidence="4 6" id="KW-0862">Zinc</keyword>
<keyword evidence="2" id="KW-0677">Repeat</keyword>
<dbReference type="FunFam" id="3.30.160.60:FF:002075">
    <property type="entry name" value="zinc finger protein 646"/>
    <property type="match status" value="1"/>
</dbReference>
<dbReference type="GO" id="GO:0000978">
    <property type="term" value="F:RNA polymerase II cis-regulatory region sequence-specific DNA binding"/>
    <property type="evidence" value="ECO:0007669"/>
    <property type="project" value="TreeGrafter"/>
</dbReference>
<dbReference type="EMBL" id="GDHF01003500">
    <property type="protein sequence ID" value="JAI48814.1"/>
    <property type="molecule type" value="Transcribed_RNA"/>
</dbReference>
<dbReference type="PANTHER" id="PTHR23235">
    <property type="entry name" value="KRUEPPEL-LIKE TRANSCRIPTION FACTOR"/>
    <property type="match status" value="1"/>
</dbReference>
<feature type="binding site" evidence="6">
    <location>
        <position position="57"/>
    </location>
    <ligand>
        <name>Zn(2+)</name>
        <dbReference type="ChEBI" id="CHEBI:29105"/>
    </ligand>
</feature>
<dbReference type="Gene3D" id="3.40.1800.20">
    <property type="match status" value="1"/>
</dbReference>
<evidence type="ECO:0000256" key="3">
    <source>
        <dbReference type="ARBA" id="ARBA00022771"/>
    </source>
</evidence>
<evidence type="ECO:0000256" key="7">
    <source>
        <dbReference type="SAM" id="MobiDB-lite"/>
    </source>
</evidence>
<dbReference type="SMART" id="SM00355">
    <property type="entry name" value="ZnF_C2H2"/>
    <property type="match status" value="5"/>
</dbReference>
<feature type="binding site" evidence="6">
    <location>
        <position position="11"/>
    </location>
    <ligand>
        <name>Zn(2+)</name>
        <dbReference type="ChEBI" id="CHEBI:29105"/>
    </ligand>
</feature>
<evidence type="ECO:0000256" key="6">
    <source>
        <dbReference type="PROSITE-ProRule" id="PRU01263"/>
    </source>
</evidence>
<dbReference type="SUPFAM" id="SSF57716">
    <property type="entry name" value="Glucocorticoid receptor-like (DNA-binding domain)"/>
    <property type="match status" value="1"/>
</dbReference>
<dbReference type="InterPro" id="IPR012934">
    <property type="entry name" value="Znf_AD"/>
</dbReference>
<gene>
    <name evidence="10" type="primary">ZKSCAN3</name>
    <name evidence="10" type="ORF">c0_g1_i3</name>
</gene>
<dbReference type="SMART" id="SM00868">
    <property type="entry name" value="zf-AD"/>
    <property type="match status" value="1"/>
</dbReference>
<dbReference type="FunFam" id="3.30.160.60:FF:000264">
    <property type="entry name" value="Zinc finger protein 236"/>
    <property type="match status" value="1"/>
</dbReference>
<dbReference type="Pfam" id="PF07776">
    <property type="entry name" value="zf-AD"/>
    <property type="match status" value="1"/>
</dbReference>
<feature type="compositionally biased region" description="Basic and acidic residues" evidence="7">
    <location>
        <begin position="244"/>
        <end position="254"/>
    </location>
</feature>
<keyword evidence="3 5" id="KW-0863">Zinc-finger</keyword>
<evidence type="ECO:0000256" key="1">
    <source>
        <dbReference type="ARBA" id="ARBA00022723"/>
    </source>
</evidence>
<evidence type="ECO:0000256" key="2">
    <source>
        <dbReference type="ARBA" id="ARBA00022737"/>
    </source>
</evidence>
<dbReference type="PROSITE" id="PS00028">
    <property type="entry name" value="ZINC_FINGER_C2H2_1"/>
    <property type="match status" value="5"/>
</dbReference>
<dbReference type="InterPro" id="IPR036236">
    <property type="entry name" value="Znf_C2H2_sf"/>
</dbReference>
<organism evidence="10">
    <name type="scientific">Bactrocera latifrons</name>
    <name type="common">Malaysian fruit fly</name>
    <name type="synonym">Chaetodacus latifrons</name>
    <dbReference type="NCBI Taxonomy" id="174628"/>
    <lineage>
        <taxon>Eukaryota</taxon>
        <taxon>Metazoa</taxon>
        <taxon>Ecdysozoa</taxon>
        <taxon>Arthropoda</taxon>
        <taxon>Hexapoda</taxon>
        <taxon>Insecta</taxon>
        <taxon>Pterygota</taxon>
        <taxon>Neoptera</taxon>
        <taxon>Endopterygota</taxon>
        <taxon>Diptera</taxon>
        <taxon>Brachycera</taxon>
        <taxon>Muscomorpha</taxon>
        <taxon>Tephritoidea</taxon>
        <taxon>Tephritidae</taxon>
        <taxon>Bactrocera</taxon>
        <taxon>Bactrocera</taxon>
    </lineage>
</organism>
<dbReference type="PROSITE" id="PS51915">
    <property type="entry name" value="ZAD"/>
    <property type="match status" value="1"/>
</dbReference>
<evidence type="ECO:0000259" key="8">
    <source>
        <dbReference type="PROSITE" id="PS50157"/>
    </source>
</evidence>
<feature type="compositionally biased region" description="Basic and acidic residues" evidence="7">
    <location>
        <begin position="211"/>
        <end position="224"/>
    </location>
</feature>
<dbReference type="AlphaFoldDB" id="A0A0K8WCQ4"/>
<dbReference type="InterPro" id="IPR013087">
    <property type="entry name" value="Znf_C2H2_type"/>
</dbReference>
<feature type="binding site" evidence="6">
    <location>
        <position position="8"/>
    </location>
    <ligand>
        <name>Zn(2+)</name>
        <dbReference type="ChEBI" id="CHEBI:29105"/>
    </ligand>
</feature>
<evidence type="ECO:0000256" key="5">
    <source>
        <dbReference type="PROSITE-ProRule" id="PRU00042"/>
    </source>
</evidence>
<protein>
    <submittedName>
        <fullName evidence="10">Zinc finger protein with KRAB and SCAN domains 3</fullName>
    </submittedName>
</protein>
<dbReference type="SUPFAM" id="SSF57667">
    <property type="entry name" value="beta-beta-alpha zinc fingers"/>
    <property type="match status" value="3"/>
</dbReference>
<name>A0A0K8WCQ4_BACLA</name>
<keyword evidence="1 6" id="KW-0479">Metal-binding</keyword>
<feature type="binding site" evidence="6">
    <location>
        <position position="54"/>
    </location>
    <ligand>
        <name>Zn(2+)</name>
        <dbReference type="ChEBI" id="CHEBI:29105"/>
    </ligand>
</feature>
<dbReference type="OrthoDB" id="6077919at2759"/>
<accession>A0A0K8WCQ4</accession>
<dbReference type="Pfam" id="PF00096">
    <property type="entry name" value="zf-C2H2"/>
    <property type="match status" value="4"/>
</dbReference>
<dbReference type="Gene3D" id="3.30.160.60">
    <property type="entry name" value="Classic Zinc Finger"/>
    <property type="match status" value="5"/>
</dbReference>
<reference evidence="10" key="1">
    <citation type="submission" date="2015-06" db="EMBL/GenBank/DDBJ databases">
        <authorList>
            <person name="Hoefler B.C."/>
            <person name="Straight P.D."/>
        </authorList>
    </citation>
    <scope>NUCLEOTIDE SEQUENCE</scope>
</reference>
<dbReference type="GO" id="GO:0008270">
    <property type="term" value="F:zinc ion binding"/>
    <property type="evidence" value="ECO:0007669"/>
    <property type="project" value="UniProtKB-UniRule"/>
</dbReference>
<dbReference type="PROSITE" id="PS50157">
    <property type="entry name" value="ZINC_FINGER_C2H2_2"/>
    <property type="match status" value="5"/>
</dbReference>
<evidence type="ECO:0000259" key="9">
    <source>
        <dbReference type="PROSITE" id="PS51915"/>
    </source>
</evidence>